<dbReference type="OrthoDB" id="1905464at2759"/>
<evidence type="ECO:0000256" key="1">
    <source>
        <dbReference type="ARBA" id="ARBA00009737"/>
    </source>
</evidence>
<gene>
    <name evidence="3" type="ORF">HU200_020464</name>
</gene>
<dbReference type="AlphaFoldDB" id="A0A835F1Y9"/>
<proteinExistence type="inferred from homology"/>
<name>A0A835F1Y9_9POAL</name>
<dbReference type="Proteomes" id="UP000636709">
    <property type="component" value="Unassembled WGS sequence"/>
</dbReference>
<comment type="caution">
    <text evidence="3">The sequence shown here is derived from an EMBL/GenBank/DDBJ whole genome shotgun (WGS) entry which is preliminary data.</text>
</comment>
<comment type="similarity">
    <text evidence="1">Belongs to the REF/SRPP family.</text>
</comment>
<protein>
    <submittedName>
        <fullName evidence="3">Uncharacterized protein</fullName>
    </submittedName>
</protein>
<evidence type="ECO:0000313" key="4">
    <source>
        <dbReference type="Proteomes" id="UP000636709"/>
    </source>
</evidence>
<dbReference type="Pfam" id="PF05755">
    <property type="entry name" value="REF"/>
    <property type="match status" value="1"/>
</dbReference>
<feature type="compositionally biased region" description="Polar residues" evidence="2">
    <location>
        <begin position="17"/>
        <end position="27"/>
    </location>
</feature>
<evidence type="ECO:0000256" key="2">
    <source>
        <dbReference type="SAM" id="MobiDB-lite"/>
    </source>
</evidence>
<dbReference type="InterPro" id="IPR008802">
    <property type="entry name" value="REF"/>
</dbReference>
<feature type="region of interest" description="Disordered" evidence="2">
    <location>
        <begin position="1"/>
        <end position="43"/>
    </location>
</feature>
<reference evidence="3" key="1">
    <citation type="submission" date="2020-07" db="EMBL/GenBank/DDBJ databases">
        <title>Genome sequence and genetic diversity analysis of an under-domesticated orphan crop, white fonio (Digitaria exilis).</title>
        <authorList>
            <person name="Bennetzen J.L."/>
            <person name="Chen S."/>
            <person name="Ma X."/>
            <person name="Wang X."/>
            <person name="Yssel A.E.J."/>
            <person name="Chaluvadi S.R."/>
            <person name="Johnson M."/>
            <person name="Gangashetty P."/>
            <person name="Hamidou F."/>
            <person name="Sanogo M.D."/>
            <person name="Zwaenepoel A."/>
            <person name="Wallace J."/>
            <person name="Van De Peer Y."/>
            <person name="Van Deynze A."/>
        </authorList>
    </citation>
    <scope>NUCLEOTIDE SEQUENCE</scope>
    <source>
        <tissue evidence="3">Leaves</tissue>
    </source>
</reference>
<organism evidence="3 4">
    <name type="scientific">Digitaria exilis</name>
    <dbReference type="NCBI Taxonomy" id="1010633"/>
    <lineage>
        <taxon>Eukaryota</taxon>
        <taxon>Viridiplantae</taxon>
        <taxon>Streptophyta</taxon>
        <taxon>Embryophyta</taxon>
        <taxon>Tracheophyta</taxon>
        <taxon>Spermatophyta</taxon>
        <taxon>Magnoliopsida</taxon>
        <taxon>Liliopsida</taxon>
        <taxon>Poales</taxon>
        <taxon>Poaceae</taxon>
        <taxon>PACMAD clade</taxon>
        <taxon>Panicoideae</taxon>
        <taxon>Panicodae</taxon>
        <taxon>Paniceae</taxon>
        <taxon>Anthephorinae</taxon>
        <taxon>Digitaria</taxon>
    </lineage>
</organism>
<sequence length="347" mass="37506">MERVFPAYKNTPIPHPNFSSSITSPKNPDSKKPNETKRKSQSFVDSALEFLKRGRAMAAESTNNDAPIASNNQPTTVRDLVCSWISFPSPDPVGFGARSRGADLGALDSPCAQEEVTVERTATTQEEEERLRYLEFVQQAAAQALVLAAAAYAYAKQGAGPLRPGVDHVEGTVKAVVGPVYDRFHAVPLDLLKFLDRKVGESVEEIDRRVPPVVKEAPTLARSAAKEVRQAGLVGTATGLAKSAIARAEPKARELYTRYEPVAERRAAEAWVALNRLPLVPTVTKAVIPTAAQLSAKYNSAVLDGAKRGNTVATYLPLVPTERIARVFGEPMANTTPVPEMQPIPSQ</sequence>
<keyword evidence="4" id="KW-1185">Reference proteome</keyword>
<dbReference type="PANTHER" id="PTHR33732">
    <property type="entry name" value="REF/SRPP-LIKE PROTEIN OS05G0151300/LOC_OS05G05940"/>
    <property type="match status" value="1"/>
</dbReference>
<dbReference type="PANTHER" id="PTHR33732:SF9">
    <property type="entry name" value="REF_SRPP-LIKE PROTEIN OS05G0151300_LOC_OS05G05940"/>
    <property type="match status" value="1"/>
</dbReference>
<evidence type="ECO:0000313" key="3">
    <source>
        <dbReference type="EMBL" id="KAF8725896.1"/>
    </source>
</evidence>
<feature type="compositionally biased region" description="Basic and acidic residues" evidence="2">
    <location>
        <begin position="28"/>
        <end position="38"/>
    </location>
</feature>
<dbReference type="EMBL" id="JACEFO010001653">
    <property type="protein sequence ID" value="KAF8725896.1"/>
    <property type="molecule type" value="Genomic_DNA"/>
</dbReference>
<accession>A0A835F1Y9</accession>